<organism evidence="1">
    <name type="scientific">Fusarium oxysporum f. sp. conglutinans race 2 54008</name>
    <dbReference type="NCBI Taxonomy" id="1089457"/>
    <lineage>
        <taxon>Eukaryota</taxon>
        <taxon>Fungi</taxon>
        <taxon>Dikarya</taxon>
        <taxon>Ascomycota</taxon>
        <taxon>Pezizomycotina</taxon>
        <taxon>Sordariomycetes</taxon>
        <taxon>Hypocreomycetidae</taxon>
        <taxon>Hypocreales</taxon>
        <taxon>Nectriaceae</taxon>
        <taxon>Fusarium</taxon>
        <taxon>Fusarium oxysporum species complex</taxon>
    </lineage>
</organism>
<sequence>MKFAAFYGVAIRRTLMLLSWLKRKTTKKEVPKNRQEAIRAWKAARKELLEEKIQA</sequence>
<reference evidence="1" key="2">
    <citation type="submission" date="2012-05" db="EMBL/GenBank/DDBJ databases">
        <title>The Genome Annotation of Fusarium oxysporum PHW808.</title>
        <authorList>
            <consortium name="The Broad Institute Genomics Platform"/>
            <person name="Ma L.-J."/>
            <person name="Corby-Kistler H."/>
            <person name="Broz K."/>
            <person name="Gale L.R."/>
            <person name="Jonkers W."/>
            <person name="O'Donnell K."/>
            <person name="Ploetz R."/>
            <person name="Steinberg C."/>
            <person name="Schwartz D.C."/>
            <person name="VanEtten H."/>
            <person name="Zhou S."/>
            <person name="Young S.K."/>
            <person name="Zeng Q."/>
            <person name="Gargeya S."/>
            <person name="Fitzgerald M."/>
            <person name="Abouelleil A."/>
            <person name="Alvarado L."/>
            <person name="Chapman S.B."/>
            <person name="Gainer-Dewar J."/>
            <person name="Goldberg J."/>
            <person name="Griggs A."/>
            <person name="Gujja S."/>
            <person name="Hansen M."/>
            <person name="Howarth C."/>
            <person name="Imamovic A."/>
            <person name="Ireland A."/>
            <person name="Larimer J."/>
            <person name="McCowan C."/>
            <person name="Murphy C."/>
            <person name="Pearson M."/>
            <person name="Poon T.W."/>
            <person name="Priest M."/>
            <person name="Roberts A."/>
            <person name="Saif S."/>
            <person name="Shea T."/>
            <person name="Sykes S."/>
            <person name="Wortman J."/>
            <person name="Nusbaum C."/>
            <person name="Birren B."/>
        </authorList>
    </citation>
    <scope>NUCLEOTIDE SEQUENCE</scope>
    <source>
        <strain evidence="1">54008</strain>
    </source>
</reference>
<protein>
    <submittedName>
        <fullName evidence="1">Uncharacterized protein</fullName>
    </submittedName>
</protein>
<dbReference type="HOGENOM" id="CLU_3032453_0_0_1"/>
<name>X0I6N8_FUSOX</name>
<reference evidence="1" key="1">
    <citation type="submission" date="2011-11" db="EMBL/GenBank/DDBJ databases">
        <title>The Genome Sequence of Fusarium oxysporum PHW808.</title>
        <authorList>
            <consortium name="The Broad Institute Genome Sequencing Platform"/>
            <person name="Ma L.-J."/>
            <person name="Gale L.R."/>
            <person name="Schwartz D.C."/>
            <person name="Zhou S."/>
            <person name="Corby-Kistler H."/>
            <person name="Young S.K."/>
            <person name="Zeng Q."/>
            <person name="Gargeya S."/>
            <person name="Fitzgerald M."/>
            <person name="Haas B."/>
            <person name="Abouelleil A."/>
            <person name="Alvarado L."/>
            <person name="Arachchi H.M."/>
            <person name="Berlin A."/>
            <person name="Brown A."/>
            <person name="Chapman S.B."/>
            <person name="Chen Z."/>
            <person name="Dunbar C."/>
            <person name="Freedman E."/>
            <person name="Gearin G."/>
            <person name="Goldberg J."/>
            <person name="Griggs A."/>
            <person name="Gujja S."/>
            <person name="Heiman D."/>
            <person name="Howarth C."/>
            <person name="Larson L."/>
            <person name="Lui A."/>
            <person name="MacDonald P.J.P."/>
            <person name="Montmayeur A."/>
            <person name="Murphy C."/>
            <person name="Neiman D."/>
            <person name="Pearson M."/>
            <person name="Priest M."/>
            <person name="Roberts A."/>
            <person name="Saif S."/>
            <person name="Shea T."/>
            <person name="Shenoy N."/>
            <person name="Sisk P."/>
            <person name="Stolte C."/>
            <person name="Sykes S."/>
            <person name="Wortman J."/>
            <person name="Nusbaum C."/>
            <person name="Birren B."/>
        </authorList>
    </citation>
    <scope>NUCLEOTIDE SEQUENCE [LARGE SCALE GENOMIC DNA]</scope>
    <source>
        <strain evidence="1">54008</strain>
    </source>
</reference>
<gene>
    <name evidence="1" type="ORF">FOPG_15017</name>
</gene>
<dbReference type="AlphaFoldDB" id="X0I6N8"/>
<proteinExistence type="predicted"/>
<dbReference type="Proteomes" id="UP000030676">
    <property type="component" value="Unassembled WGS sequence"/>
</dbReference>
<accession>X0I6N8</accession>
<dbReference type="EMBL" id="JH658924">
    <property type="protein sequence ID" value="EXL68949.1"/>
    <property type="molecule type" value="Genomic_DNA"/>
</dbReference>
<evidence type="ECO:0000313" key="1">
    <source>
        <dbReference type="EMBL" id="EXL68949.1"/>
    </source>
</evidence>